<organism evidence="1 2">
    <name type="scientific">Auriscalpium vulgare</name>
    <dbReference type="NCBI Taxonomy" id="40419"/>
    <lineage>
        <taxon>Eukaryota</taxon>
        <taxon>Fungi</taxon>
        <taxon>Dikarya</taxon>
        <taxon>Basidiomycota</taxon>
        <taxon>Agaricomycotina</taxon>
        <taxon>Agaricomycetes</taxon>
        <taxon>Russulales</taxon>
        <taxon>Auriscalpiaceae</taxon>
        <taxon>Auriscalpium</taxon>
    </lineage>
</organism>
<sequence length="177" mass="18979">MQSLSPREFFTEPCSPPSLSHGEFLTEPCSPLGDGDGDETLYAADSDWTVFQHLFLPTRLPGGVLIARTDEGQHLEHLSSQDPATPAVGQVHEHTSPRRGAASPVSPHTQPCMPMQVRPLTSPGAQHSKTSSRKARGSSPWSEAAPGITKRRRDGEEGGVYASKRRALGDGQKATTS</sequence>
<gene>
    <name evidence="1" type="ORF">FA95DRAFT_1605107</name>
</gene>
<reference evidence="1" key="2">
    <citation type="journal article" date="2022" name="New Phytol.">
        <title>Evolutionary transition to the ectomycorrhizal habit in the genomes of a hyperdiverse lineage of mushroom-forming fungi.</title>
        <authorList>
            <person name="Looney B."/>
            <person name="Miyauchi S."/>
            <person name="Morin E."/>
            <person name="Drula E."/>
            <person name="Courty P.E."/>
            <person name="Kohler A."/>
            <person name="Kuo A."/>
            <person name="LaButti K."/>
            <person name="Pangilinan J."/>
            <person name="Lipzen A."/>
            <person name="Riley R."/>
            <person name="Andreopoulos W."/>
            <person name="He G."/>
            <person name="Johnson J."/>
            <person name="Nolan M."/>
            <person name="Tritt A."/>
            <person name="Barry K.W."/>
            <person name="Grigoriev I.V."/>
            <person name="Nagy L.G."/>
            <person name="Hibbett D."/>
            <person name="Henrissat B."/>
            <person name="Matheny P.B."/>
            <person name="Labbe J."/>
            <person name="Martin F.M."/>
        </authorList>
    </citation>
    <scope>NUCLEOTIDE SEQUENCE</scope>
    <source>
        <strain evidence="1">FP105234-sp</strain>
    </source>
</reference>
<proteinExistence type="predicted"/>
<reference evidence="1" key="1">
    <citation type="submission" date="2021-02" db="EMBL/GenBank/DDBJ databases">
        <authorList>
            <consortium name="DOE Joint Genome Institute"/>
            <person name="Ahrendt S."/>
            <person name="Looney B.P."/>
            <person name="Miyauchi S."/>
            <person name="Morin E."/>
            <person name="Drula E."/>
            <person name="Courty P.E."/>
            <person name="Chicoki N."/>
            <person name="Fauchery L."/>
            <person name="Kohler A."/>
            <person name="Kuo A."/>
            <person name="Labutti K."/>
            <person name="Pangilinan J."/>
            <person name="Lipzen A."/>
            <person name="Riley R."/>
            <person name="Andreopoulos W."/>
            <person name="He G."/>
            <person name="Johnson J."/>
            <person name="Barry K.W."/>
            <person name="Grigoriev I.V."/>
            <person name="Nagy L."/>
            <person name="Hibbett D."/>
            <person name="Henrissat B."/>
            <person name="Matheny P.B."/>
            <person name="Labbe J."/>
            <person name="Martin F."/>
        </authorList>
    </citation>
    <scope>NUCLEOTIDE SEQUENCE</scope>
    <source>
        <strain evidence="1">FP105234-sp</strain>
    </source>
</reference>
<name>A0ACB8RXG8_9AGAM</name>
<dbReference type="Proteomes" id="UP000814033">
    <property type="component" value="Unassembled WGS sequence"/>
</dbReference>
<dbReference type="EMBL" id="MU275884">
    <property type="protein sequence ID" value="KAI0048602.1"/>
    <property type="molecule type" value="Genomic_DNA"/>
</dbReference>
<comment type="caution">
    <text evidence="1">The sequence shown here is derived from an EMBL/GenBank/DDBJ whole genome shotgun (WGS) entry which is preliminary data.</text>
</comment>
<evidence type="ECO:0000313" key="1">
    <source>
        <dbReference type="EMBL" id="KAI0048602.1"/>
    </source>
</evidence>
<accession>A0ACB8RXG8</accession>
<evidence type="ECO:0000313" key="2">
    <source>
        <dbReference type="Proteomes" id="UP000814033"/>
    </source>
</evidence>
<keyword evidence="2" id="KW-1185">Reference proteome</keyword>
<protein>
    <submittedName>
        <fullName evidence="1">Uncharacterized protein</fullName>
    </submittedName>
</protein>